<reference evidence="2 3" key="1">
    <citation type="submission" date="2016-10" db="EMBL/GenBank/DDBJ databases">
        <authorList>
            <person name="de Groot N.N."/>
        </authorList>
    </citation>
    <scope>NUCLEOTIDE SEQUENCE [LARGE SCALE GENOMIC DNA]</scope>
    <source>
        <strain evidence="2 3">DSM 44637</strain>
    </source>
</reference>
<feature type="domain" description="SnoaL-like" evidence="1">
    <location>
        <begin position="13"/>
        <end position="115"/>
    </location>
</feature>
<name>A0A1I5MTG0_9PSEU</name>
<accession>A0A1I5MTG0</accession>
<keyword evidence="2" id="KW-0413">Isomerase</keyword>
<gene>
    <name evidence="2" type="ORF">SAMN05421854_104127</name>
</gene>
<evidence type="ECO:0000313" key="2">
    <source>
        <dbReference type="EMBL" id="SFP12291.1"/>
    </source>
</evidence>
<dbReference type="STRING" id="112413.SAMN05421854_104127"/>
<proteinExistence type="predicted"/>
<dbReference type="InterPro" id="IPR037401">
    <property type="entry name" value="SnoaL-like"/>
</dbReference>
<dbReference type="AlphaFoldDB" id="A0A1I5MTG0"/>
<dbReference type="Gene3D" id="3.10.450.50">
    <property type="match status" value="2"/>
</dbReference>
<sequence>MPTAHDLFDQLSTGITDGRFADLAHLYSEDTVVEHPTSIPRPSRMEGRAAVHDRFVSGLGQTLRLKRHDVTIHETARPEVIVAEYQYTAESRKTGRTTETANIQVLRARDGLLTHTRDYHDYLRLAAIQNATAGLGEAYAQAPAYKLRSIAPRPAELFSPNSREGVFQRVVFGVADGRWSELPDLYAAKTDVRHPFLPGSPVLRTRDDLRAHFDAGAAAAFRIEVTDLVLHLSTDPEVIIGESTYVGETSSGTPFQVNNIFVMRIRDGEIVESRDYGDHLALAAATGRLAELITRVSE</sequence>
<organism evidence="2 3">
    <name type="scientific">Amycolatopsis rubida</name>
    <dbReference type="NCBI Taxonomy" id="112413"/>
    <lineage>
        <taxon>Bacteria</taxon>
        <taxon>Bacillati</taxon>
        <taxon>Actinomycetota</taxon>
        <taxon>Actinomycetes</taxon>
        <taxon>Pseudonocardiales</taxon>
        <taxon>Pseudonocardiaceae</taxon>
        <taxon>Amycolatopsis</taxon>
    </lineage>
</organism>
<dbReference type="GO" id="GO:0016853">
    <property type="term" value="F:isomerase activity"/>
    <property type="evidence" value="ECO:0007669"/>
    <property type="project" value="UniProtKB-KW"/>
</dbReference>
<dbReference type="OrthoDB" id="3681559at2"/>
<dbReference type="RefSeq" id="WP_093573941.1">
    <property type="nucleotide sequence ID" value="NZ_FOWC01000004.1"/>
</dbReference>
<feature type="domain" description="SnoaL-like" evidence="1">
    <location>
        <begin position="173"/>
        <end position="272"/>
    </location>
</feature>
<dbReference type="EMBL" id="FOWC01000004">
    <property type="protein sequence ID" value="SFP12291.1"/>
    <property type="molecule type" value="Genomic_DNA"/>
</dbReference>
<dbReference type="SUPFAM" id="SSF54427">
    <property type="entry name" value="NTF2-like"/>
    <property type="match status" value="2"/>
</dbReference>
<evidence type="ECO:0000313" key="3">
    <source>
        <dbReference type="Proteomes" id="UP000199137"/>
    </source>
</evidence>
<dbReference type="InterPro" id="IPR032710">
    <property type="entry name" value="NTF2-like_dom_sf"/>
</dbReference>
<protein>
    <submittedName>
        <fullName evidence="2">Ketosteroid isomerase-related protein</fullName>
    </submittedName>
</protein>
<dbReference type="Proteomes" id="UP000199137">
    <property type="component" value="Unassembled WGS sequence"/>
</dbReference>
<dbReference type="Pfam" id="PF12680">
    <property type="entry name" value="SnoaL_2"/>
    <property type="match status" value="2"/>
</dbReference>
<evidence type="ECO:0000259" key="1">
    <source>
        <dbReference type="Pfam" id="PF12680"/>
    </source>
</evidence>